<dbReference type="RefSeq" id="XP_033671338.1">
    <property type="nucleotide sequence ID" value="XM_033815953.1"/>
</dbReference>
<dbReference type="GeneID" id="54569225"/>
<keyword evidence="6" id="KW-0560">Oxidoreductase</keyword>
<dbReference type="InterPro" id="IPR050775">
    <property type="entry name" value="FAD-binding_Monooxygenases"/>
</dbReference>
<reference evidence="8" key="1">
    <citation type="journal article" date="2020" name="Stud. Mycol.">
        <title>101 Dothideomycetes genomes: a test case for predicting lifestyles and emergence of pathogens.</title>
        <authorList>
            <person name="Haridas S."/>
            <person name="Albert R."/>
            <person name="Binder M."/>
            <person name="Bloem J."/>
            <person name="Labutti K."/>
            <person name="Salamov A."/>
            <person name="Andreopoulos B."/>
            <person name="Baker S."/>
            <person name="Barry K."/>
            <person name="Bills G."/>
            <person name="Bluhm B."/>
            <person name="Cannon C."/>
            <person name="Castanera R."/>
            <person name="Culley D."/>
            <person name="Daum C."/>
            <person name="Ezra D."/>
            <person name="Gonzalez J."/>
            <person name="Henrissat B."/>
            <person name="Kuo A."/>
            <person name="Liang C."/>
            <person name="Lipzen A."/>
            <person name="Lutzoni F."/>
            <person name="Magnuson J."/>
            <person name="Mondo S."/>
            <person name="Nolan M."/>
            <person name="Ohm R."/>
            <person name="Pangilinan J."/>
            <person name="Park H.-J."/>
            <person name="Ramirez L."/>
            <person name="Alfaro M."/>
            <person name="Sun H."/>
            <person name="Tritt A."/>
            <person name="Yoshinaga Y."/>
            <person name="Zwiers L.-H."/>
            <person name="Turgeon B."/>
            <person name="Goodwin S."/>
            <person name="Spatafora J."/>
            <person name="Crous P."/>
            <person name="Grigoriev I."/>
        </authorList>
    </citation>
    <scope>NUCLEOTIDE SEQUENCE</scope>
    <source>
        <strain evidence="8">ATCC 36951</strain>
    </source>
</reference>
<keyword evidence="4" id="KW-0274">FAD</keyword>
<evidence type="ECO:0000313" key="9">
    <source>
        <dbReference type="Proteomes" id="UP000799537"/>
    </source>
</evidence>
<evidence type="ECO:0000256" key="2">
    <source>
        <dbReference type="ARBA" id="ARBA00010139"/>
    </source>
</evidence>
<evidence type="ECO:0000256" key="7">
    <source>
        <dbReference type="ARBA" id="ARBA00023033"/>
    </source>
</evidence>
<dbReference type="InterPro" id="IPR036188">
    <property type="entry name" value="FAD/NAD-bd_sf"/>
</dbReference>
<evidence type="ECO:0000256" key="1">
    <source>
        <dbReference type="ARBA" id="ARBA00001974"/>
    </source>
</evidence>
<sequence>MHIHSGVFARSLDEEPEWKRRYREEREKRLHARPEGSEQYRPIKGTISHYLDDPWKGIDEHVREPFHFDATVIIVGGGFAGQLMARNLLDQGIADFRIIEKGADFGGTWYYNRYPGAQCDTESYIYMPMLDLVEYIPTEKYAHGPELFQHARNIGEKLGLYEKTLFRTELKEIHWQQDSGLYTLKTDHGHRIRAQFVIGAAGSLHRPKLPDLPGLESFAGHSFHSSRWDYSYTGGDVSGNLARLQDKRVAIVGTGATAVQIVPHLADWAKKLYVVQRTPSSVGIRANRPTDQEWAKTLAGQWQKPRMVNFNTLLSGGRVSEDLVQDGWTRLRQALLPRKTADTTPEQLAEMRDAADLALMEGGRRRVDEVVKDKATAEALKPWYKTLCKRPCFHDEYLPAFNRPNVHLVDTQGLGVDHLTERGFVVKAKEYEVDCIVFATGFERATTWSHRAGVQVYGSNGKTFSEACKGGMETFQGWTSRGFPNFFIMSAQQSFFTPNNPHASTVQAEHLAYVIKECSKRGIRSVQPTAQAQQEWVDMIVQSSKLRMAFQAECTPGYYNNEGKVNDRIAKDSWYGGRSSDLIAQFEAWKEDGQLKGLELTPNRSSSKSRHDMSRI</sequence>
<dbReference type="EMBL" id="ML993585">
    <property type="protein sequence ID" value="KAF2170449.1"/>
    <property type="molecule type" value="Genomic_DNA"/>
</dbReference>
<evidence type="ECO:0000313" key="8">
    <source>
        <dbReference type="EMBL" id="KAF2170449.1"/>
    </source>
</evidence>
<accession>A0A6A6CXC5</accession>
<dbReference type="PANTHER" id="PTHR43098:SF4">
    <property type="entry name" value="BLR3857 PROTEIN"/>
    <property type="match status" value="1"/>
</dbReference>
<dbReference type="Proteomes" id="UP000799537">
    <property type="component" value="Unassembled WGS sequence"/>
</dbReference>
<dbReference type="GO" id="GO:0004497">
    <property type="term" value="F:monooxygenase activity"/>
    <property type="evidence" value="ECO:0007669"/>
    <property type="project" value="UniProtKB-KW"/>
</dbReference>
<keyword evidence="5" id="KW-0521">NADP</keyword>
<evidence type="ECO:0000256" key="6">
    <source>
        <dbReference type="ARBA" id="ARBA00023002"/>
    </source>
</evidence>
<comment type="cofactor">
    <cofactor evidence="1">
        <name>FAD</name>
        <dbReference type="ChEBI" id="CHEBI:57692"/>
    </cofactor>
</comment>
<protein>
    <submittedName>
        <fullName evidence="8">Uncharacterized protein</fullName>
    </submittedName>
</protein>
<keyword evidence="7" id="KW-0503">Monooxygenase</keyword>
<dbReference type="PANTHER" id="PTHR43098">
    <property type="entry name" value="L-ORNITHINE N(5)-MONOOXYGENASE-RELATED"/>
    <property type="match status" value="1"/>
</dbReference>
<evidence type="ECO:0000256" key="5">
    <source>
        <dbReference type="ARBA" id="ARBA00022857"/>
    </source>
</evidence>
<dbReference type="Pfam" id="PF13738">
    <property type="entry name" value="Pyr_redox_3"/>
    <property type="match status" value="1"/>
</dbReference>
<dbReference type="SUPFAM" id="SSF51905">
    <property type="entry name" value="FAD/NAD(P)-binding domain"/>
    <property type="match status" value="1"/>
</dbReference>
<keyword evidence="3" id="KW-0285">Flavoprotein</keyword>
<evidence type="ECO:0000256" key="4">
    <source>
        <dbReference type="ARBA" id="ARBA00022827"/>
    </source>
</evidence>
<evidence type="ECO:0000256" key="3">
    <source>
        <dbReference type="ARBA" id="ARBA00022630"/>
    </source>
</evidence>
<dbReference type="AlphaFoldDB" id="A0A6A6CXC5"/>
<proteinExistence type="inferred from homology"/>
<comment type="similarity">
    <text evidence="2">Belongs to the FAD-binding monooxygenase family.</text>
</comment>
<keyword evidence="9" id="KW-1185">Reference proteome</keyword>
<dbReference type="OrthoDB" id="66881at2759"/>
<dbReference type="Gene3D" id="3.50.50.60">
    <property type="entry name" value="FAD/NAD(P)-binding domain"/>
    <property type="match status" value="3"/>
</dbReference>
<gene>
    <name evidence="8" type="ORF">M409DRAFT_64184</name>
</gene>
<organism evidence="8 9">
    <name type="scientific">Zasmidium cellare ATCC 36951</name>
    <dbReference type="NCBI Taxonomy" id="1080233"/>
    <lineage>
        <taxon>Eukaryota</taxon>
        <taxon>Fungi</taxon>
        <taxon>Dikarya</taxon>
        <taxon>Ascomycota</taxon>
        <taxon>Pezizomycotina</taxon>
        <taxon>Dothideomycetes</taxon>
        <taxon>Dothideomycetidae</taxon>
        <taxon>Mycosphaerellales</taxon>
        <taxon>Mycosphaerellaceae</taxon>
        <taxon>Zasmidium</taxon>
    </lineage>
</organism>
<name>A0A6A6CXC5_ZASCE</name>